<name>A0A0E2APT6_BACFG</name>
<evidence type="ECO:0000313" key="2">
    <source>
        <dbReference type="EMBL" id="EIY96288.1"/>
    </source>
</evidence>
<feature type="compositionally biased region" description="Pro residues" evidence="1">
    <location>
        <begin position="31"/>
        <end position="47"/>
    </location>
</feature>
<evidence type="ECO:0000256" key="1">
    <source>
        <dbReference type="SAM" id="MobiDB-lite"/>
    </source>
</evidence>
<dbReference type="EMBL" id="AGXN01000012">
    <property type="protein sequence ID" value="EIY96288.1"/>
    <property type="molecule type" value="Genomic_DNA"/>
</dbReference>
<sequence>MSKTENQSPQQGNLGMEQHNAPSPTKTEPVSPTPSTPQPPVPSAPPAFPVQLKGLESCFISPKKAFIAAGGTEQQFAREVNFAMQAMLNNPYLIDCARQYPDHLVEAIKNVSLTGLTLNPELRLGYLVPYKGKVKFQASYMGKVDILIRTGVVKDIYSDLVYANDEFCMTKGTGGTIIHKPNVFGERGDLLGGYYFAVLTSGVVKFDAMPKARIEEIKSRSEAVKKGKQSPWDTDFEEMARKTIVNWAFKFLPKTGISDSMIKVLETESQLDDEMFEDWRKAQGQKPDDFEEDDTTYAEEVK</sequence>
<feature type="region of interest" description="Disordered" evidence="1">
    <location>
        <begin position="282"/>
        <end position="302"/>
    </location>
</feature>
<dbReference type="InterPro" id="IPR004590">
    <property type="entry name" value="ssDNA_annealing_RecT"/>
</dbReference>
<proteinExistence type="predicted"/>
<dbReference type="GO" id="GO:0003677">
    <property type="term" value="F:DNA binding"/>
    <property type="evidence" value="ECO:0007669"/>
    <property type="project" value="InterPro"/>
</dbReference>
<dbReference type="Pfam" id="PF03837">
    <property type="entry name" value="RecT"/>
    <property type="match status" value="1"/>
</dbReference>
<gene>
    <name evidence="2" type="ORF">HMPREF1056_02176</name>
</gene>
<reference evidence="2 3" key="1">
    <citation type="submission" date="2012-02" db="EMBL/GenBank/DDBJ databases">
        <title>The Genome Sequence of Bacteroides fragilis CL07T12C05.</title>
        <authorList>
            <consortium name="The Broad Institute Genome Sequencing Platform"/>
            <person name="Earl A."/>
            <person name="Ward D."/>
            <person name="Feldgarden M."/>
            <person name="Gevers D."/>
            <person name="Zitomersky N.L."/>
            <person name="Coyne M.J."/>
            <person name="Comstock L.E."/>
            <person name="Young S.K."/>
            <person name="Zeng Q."/>
            <person name="Gargeya S."/>
            <person name="Fitzgerald M."/>
            <person name="Haas B."/>
            <person name="Abouelleil A."/>
            <person name="Alvarado L."/>
            <person name="Arachchi H.M."/>
            <person name="Berlin A."/>
            <person name="Chapman S.B."/>
            <person name="Gearin G."/>
            <person name="Goldberg J."/>
            <person name="Griggs A."/>
            <person name="Gujja S."/>
            <person name="Hansen M."/>
            <person name="Heiman D."/>
            <person name="Howarth C."/>
            <person name="Larimer J."/>
            <person name="Lui A."/>
            <person name="MacDonald P.J.P."/>
            <person name="McCowen C."/>
            <person name="Montmayeur A."/>
            <person name="Murphy C."/>
            <person name="Neiman D."/>
            <person name="Pearson M."/>
            <person name="Priest M."/>
            <person name="Roberts A."/>
            <person name="Saif S."/>
            <person name="Shea T."/>
            <person name="Sisk P."/>
            <person name="Stolte C."/>
            <person name="Sykes S."/>
            <person name="Wortman J."/>
            <person name="Nusbaum C."/>
            <person name="Birren B."/>
        </authorList>
    </citation>
    <scope>NUCLEOTIDE SEQUENCE [LARGE SCALE GENOMIC DNA]</scope>
    <source>
        <strain evidence="2 3">CL07T12C05</strain>
    </source>
</reference>
<dbReference type="PATRIC" id="fig|997883.3.peg.2274"/>
<protein>
    <submittedName>
        <fullName evidence="2">Phage RecT family recombinase</fullName>
    </submittedName>
</protein>
<dbReference type="Proteomes" id="UP000003879">
    <property type="component" value="Unassembled WGS sequence"/>
</dbReference>
<dbReference type="AlphaFoldDB" id="A0A0E2APT6"/>
<evidence type="ECO:0000313" key="3">
    <source>
        <dbReference type="Proteomes" id="UP000003879"/>
    </source>
</evidence>
<dbReference type="RefSeq" id="WP_005794302.1">
    <property type="nucleotide sequence ID" value="NZ_JH724215.1"/>
</dbReference>
<dbReference type="HOGENOM" id="CLU_942195_0_0_10"/>
<comment type="caution">
    <text evidence="2">The sequence shown here is derived from an EMBL/GenBank/DDBJ whole genome shotgun (WGS) entry which is preliminary data.</text>
</comment>
<feature type="region of interest" description="Disordered" evidence="1">
    <location>
        <begin position="1"/>
        <end position="47"/>
    </location>
</feature>
<accession>A0A0E2APT6</accession>
<organism evidence="2 3">
    <name type="scientific">Bacteroides fragilis CL07T12C05</name>
    <dbReference type="NCBI Taxonomy" id="997883"/>
    <lineage>
        <taxon>Bacteria</taxon>
        <taxon>Pseudomonadati</taxon>
        <taxon>Bacteroidota</taxon>
        <taxon>Bacteroidia</taxon>
        <taxon>Bacteroidales</taxon>
        <taxon>Bacteroidaceae</taxon>
        <taxon>Bacteroides</taxon>
    </lineage>
</organism>
<feature type="compositionally biased region" description="Polar residues" evidence="1">
    <location>
        <begin position="1"/>
        <end position="13"/>
    </location>
</feature>
<dbReference type="NCBIfam" id="TIGR00616">
    <property type="entry name" value="rect"/>
    <property type="match status" value="1"/>
</dbReference>
<feature type="compositionally biased region" description="Acidic residues" evidence="1">
    <location>
        <begin position="289"/>
        <end position="302"/>
    </location>
</feature>
<dbReference type="GO" id="GO:0006259">
    <property type="term" value="P:DNA metabolic process"/>
    <property type="evidence" value="ECO:0007669"/>
    <property type="project" value="InterPro"/>
</dbReference>
<dbReference type="InterPro" id="IPR018330">
    <property type="entry name" value="RecT_fam"/>
</dbReference>